<keyword evidence="8" id="KW-1185">Reference proteome</keyword>
<reference evidence="7 8" key="1">
    <citation type="submission" date="2020-08" db="EMBL/GenBank/DDBJ databases">
        <title>Sequencing the genomes of 1000 actinobacteria strains.</title>
        <authorList>
            <person name="Klenk H.-P."/>
        </authorList>
    </citation>
    <scope>NUCLEOTIDE SEQUENCE [LARGE SCALE GENOMIC DNA]</scope>
    <source>
        <strain evidence="7 8">DSM 28967</strain>
    </source>
</reference>
<dbReference type="Pfam" id="PF00440">
    <property type="entry name" value="TetR_N"/>
    <property type="match status" value="1"/>
</dbReference>
<dbReference type="PANTHER" id="PTHR30055:SF226">
    <property type="entry name" value="HTH-TYPE TRANSCRIPTIONAL REGULATOR PKSA"/>
    <property type="match status" value="1"/>
</dbReference>
<dbReference type="AlphaFoldDB" id="A0A7W9MVZ0"/>
<dbReference type="InterPro" id="IPR050109">
    <property type="entry name" value="HTH-type_TetR-like_transc_reg"/>
</dbReference>
<keyword evidence="3 5" id="KW-0238">DNA-binding</keyword>
<evidence type="ECO:0000256" key="3">
    <source>
        <dbReference type="ARBA" id="ARBA00023125"/>
    </source>
</evidence>
<dbReference type="InterPro" id="IPR001647">
    <property type="entry name" value="HTH_TetR"/>
</dbReference>
<dbReference type="Pfam" id="PF13977">
    <property type="entry name" value="TetR_C_6"/>
    <property type="match status" value="1"/>
</dbReference>
<dbReference type="EMBL" id="JACHMY010000001">
    <property type="protein sequence ID" value="MBB5837705.1"/>
    <property type="molecule type" value="Genomic_DNA"/>
</dbReference>
<evidence type="ECO:0000259" key="6">
    <source>
        <dbReference type="PROSITE" id="PS50977"/>
    </source>
</evidence>
<name>A0A7W9MVZ0_9ACTN</name>
<dbReference type="InterPro" id="IPR009057">
    <property type="entry name" value="Homeodomain-like_sf"/>
</dbReference>
<evidence type="ECO:0000256" key="4">
    <source>
        <dbReference type="ARBA" id="ARBA00023163"/>
    </source>
</evidence>
<evidence type="ECO:0000313" key="7">
    <source>
        <dbReference type="EMBL" id="MBB5837705.1"/>
    </source>
</evidence>
<evidence type="ECO:0000313" key="8">
    <source>
        <dbReference type="Proteomes" id="UP000549971"/>
    </source>
</evidence>
<feature type="domain" description="HTH tetR-type" evidence="6">
    <location>
        <begin position="8"/>
        <end position="68"/>
    </location>
</feature>
<evidence type="ECO:0000256" key="1">
    <source>
        <dbReference type="ARBA" id="ARBA00022491"/>
    </source>
</evidence>
<evidence type="ECO:0000256" key="2">
    <source>
        <dbReference type="ARBA" id="ARBA00023015"/>
    </source>
</evidence>
<evidence type="ECO:0000256" key="5">
    <source>
        <dbReference type="PROSITE-ProRule" id="PRU00335"/>
    </source>
</evidence>
<keyword evidence="2" id="KW-0805">Transcription regulation</keyword>
<dbReference type="RefSeq" id="WP_184797919.1">
    <property type="nucleotide sequence ID" value="NZ_JACHMY010000001.1"/>
</dbReference>
<dbReference type="InterPro" id="IPR039538">
    <property type="entry name" value="BetI_C"/>
</dbReference>
<organism evidence="7 8">
    <name type="scientific">Kribbella italica</name>
    <dbReference type="NCBI Taxonomy" id="1540520"/>
    <lineage>
        <taxon>Bacteria</taxon>
        <taxon>Bacillati</taxon>
        <taxon>Actinomycetota</taxon>
        <taxon>Actinomycetes</taxon>
        <taxon>Propionibacteriales</taxon>
        <taxon>Kribbellaceae</taxon>
        <taxon>Kribbella</taxon>
    </lineage>
</organism>
<dbReference type="Gene3D" id="1.10.357.10">
    <property type="entry name" value="Tetracycline Repressor, domain 2"/>
    <property type="match status" value="1"/>
</dbReference>
<proteinExistence type="predicted"/>
<dbReference type="PRINTS" id="PR00455">
    <property type="entry name" value="HTHTETR"/>
</dbReference>
<keyword evidence="1" id="KW-0678">Repressor</keyword>
<dbReference type="GO" id="GO:0003700">
    <property type="term" value="F:DNA-binding transcription factor activity"/>
    <property type="evidence" value="ECO:0007669"/>
    <property type="project" value="TreeGrafter"/>
</dbReference>
<protein>
    <submittedName>
        <fullName evidence="7">AcrR family transcriptional regulator</fullName>
    </submittedName>
</protein>
<gene>
    <name evidence="7" type="ORF">HDA39_004439</name>
</gene>
<dbReference type="SUPFAM" id="SSF48498">
    <property type="entry name" value="Tetracyclin repressor-like, C-terminal domain"/>
    <property type="match status" value="1"/>
</dbReference>
<dbReference type="Proteomes" id="UP000549971">
    <property type="component" value="Unassembled WGS sequence"/>
</dbReference>
<keyword evidence="4" id="KW-0804">Transcription</keyword>
<sequence length="207" mass="22262">MPRVADHAERRLAIAAAFQKLVADEGLRRTSFARVAAEAGVSVGLIQHYFANRDELLLFAYQEGLRSIFDRVEARIQAGEAAGRPISSMVLDGLAELLPLDEQRTVEYRVQQSLRSEALNDDGLAQVVQQAAAALHERVATAVENGKECGEVEAAVDAGRSAMMILATADGLAAAVALARPASTPADAVLRPVLDLVFTGRCRHFDR</sequence>
<dbReference type="SUPFAM" id="SSF46689">
    <property type="entry name" value="Homeodomain-like"/>
    <property type="match status" value="1"/>
</dbReference>
<dbReference type="GO" id="GO:0000976">
    <property type="term" value="F:transcription cis-regulatory region binding"/>
    <property type="evidence" value="ECO:0007669"/>
    <property type="project" value="TreeGrafter"/>
</dbReference>
<dbReference type="InterPro" id="IPR036271">
    <property type="entry name" value="Tet_transcr_reg_TetR-rel_C_sf"/>
</dbReference>
<comment type="caution">
    <text evidence="7">The sequence shown here is derived from an EMBL/GenBank/DDBJ whole genome shotgun (WGS) entry which is preliminary data.</text>
</comment>
<dbReference type="PANTHER" id="PTHR30055">
    <property type="entry name" value="HTH-TYPE TRANSCRIPTIONAL REGULATOR RUTR"/>
    <property type="match status" value="1"/>
</dbReference>
<feature type="DNA-binding region" description="H-T-H motif" evidence="5">
    <location>
        <begin position="31"/>
        <end position="50"/>
    </location>
</feature>
<accession>A0A7W9MVZ0</accession>
<dbReference type="PROSITE" id="PS50977">
    <property type="entry name" value="HTH_TETR_2"/>
    <property type="match status" value="1"/>
</dbReference>